<evidence type="ECO:0000313" key="2">
    <source>
        <dbReference type="Proteomes" id="UP000441102"/>
    </source>
</evidence>
<sequence length="75" mass="8195">MSSSIHNGDFHSNHRILKQMIIKAGYLTSRMKPLPGPHYNESALVLKSFMAGVMGDIQTDPDSQTEVSSAYGTAQ</sequence>
<comment type="caution">
    <text evidence="1">The sequence shown here is derived from an EMBL/GenBank/DDBJ whole genome shotgun (WGS) entry which is preliminary data.</text>
</comment>
<name>A0A011SUT5_BRUAN</name>
<dbReference type="AlphaFoldDB" id="A0A011SUT5"/>
<evidence type="ECO:0000313" key="1">
    <source>
        <dbReference type="EMBL" id="KAB2793087.1"/>
    </source>
</evidence>
<accession>A0A011SUT5</accession>
<reference evidence="1 2" key="1">
    <citation type="submission" date="2019-09" db="EMBL/GenBank/DDBJ databases">
        <title>Taxonomic organization of the family Brucellaceae based on a phylogenomic approach.</title>
        <authorList>
            <person name="Leclercq S."/>
            <person name="Cloeckaert A."/>
            <person name="Zygmunt M.S."/>
        </authorList>
    </citation>
    <scope>NUCLEOTIDE SEQUENCE [LARGE SCALE GENOMIC DNA]</scope>
    <source>
        <strain evidence="1 2">CCUG 34461</strain>
    </source>
</reference>
<organism evidence="1 2">
    <name type="scientific">Brucella anthropi</name>
    <name type="common">Ochrobactrum anthropi</name>
    <dbReference type="NCBI Taxonomy" id="529"/>
    <lineage>
        <taxon>Bacteria</taxon>
        <taxon>Pseudomonadati</taxon>
        <taxon>Pseudomonadota</taxon>
        <taxon>Alphaproteobacteria</taxon>
        <taxon>Hyphomicrobiales</taxon>
        <taxon>Brucellaceae</taxon>
        <taxon>Brucella/Ochrobactrum group</taxon>
        <taxon>Brucella</taxon>
    </lineage>
</organism>
<dbReference type="Proteomes" id="UP000441102">
    <property type="component" value="Unassembled WGS sequence"/>
</dbReference>
<dbReference type="RefSeq" id="WP_036588509.1">
    <property type="nucleotide sequence ID" value="NZ_CP044970.1"/>
</dbReference>
<proteinExistence type="predicted"/>
<dbReference type="EMBL" id="WBWX01000010">
    <property type="protein sequence ID" value="KAB2793087.1"/>
    <property type="molecule type" value="Genomic_DNA"/>
</dbReference>
<gene>
    <name evidence="1" type="ORF">F9L06_21580</name>
</gene>
<protein>
    <submittedName>
        <fullName evidence="1">Uncharacterized protein</fullName>
    </submittedName>
</protein>